<feature type="binding site" evidence="10">
    <location>
        <position position="371"/>
    </location>
    <ligand>
        <name>Zn(2+)</name>
        <dbReference type="ChEBI" id="CHEBI:29105"/>
        <label>2</label>
    </ligand>
</feature>
<dbReference type="GO" id="GO:0046872">
    <property type="term" value="F:metal ion binding"/>
    <property type="evidence" value="ECO:0007669"/>
    <property type="project" value="UniProtKB-KW"/>
</dbReference>
<dbReference type="InterPro" id="IPR041805">
    <property type="entry name" value="ASMase/PPN1_MPP"/>
</dbReference>
<dbReference type="PANTHER" id="PTHR10340:SF34">
    <property type="entry name" value="SPHINGOMYELIN PHOSPHODIESTERASE"/>
    <property type="match status" value="1"/>
</dbReference>
<dbReference type="CDD" id="cd00842">
    <property type="entry name" value="MPP_ASMase"/>
    <property type="match status" value="1"/>
</dbReference>
<dbReference type="VEuPathDB" id="FungiDB:PLEOSDRAFT_1095758"/>
<evidence type="ECO:0000256" key="10">
    <source>
        <dbReference type="PIRSR" id="PIRSR000948-1"/>
    </source>
</evidence>
<evidence type="ECO:0000256" key="7">
    <source>
        <dbReference type="ARBA" id="ARBA00022833"/>
    </source>
</evidence>
<comment type="similarity">
    <text evidence="2 9">Belongs to the acid sphingomyelinase family.</text>
</comment>
<dbReference type="Pfam" id="PF00149">
    <property type="entry name" value="Metallophos"/>
    <property type="match status" value="1"/>
</dbReference>
<evidence type="ECO:0000256" key="4">
    <source>
        <dbReference type="ARBA" id="ARBA00022723"/>
    </source>
</evidence>
<feature type="binding site" evidence="10">
    <location>
        <position position="405"/>
    </location>
    <ligand>
        <name>Zn(2+)</name>
        <dbReference type="ChEBI" id="CHEBI:29105"/>
        <label>2</label>
    </ligand>
</feature>
<evidence type="ECO:0000256" key="5">
    <source>
        <dbReference type="ARBA" id="ARBA00022729"/>
    </source>
</evidence>
<dbReference type="GO" id="GO:0016020">
    <property type="term" value="C:membrane"/>
    <property type="evidence" value="ECO:0007669"/>
    <property type="project" value="GOC"/>
</dbReference>
<dbReference type="InterPro" id="IPR045473">
    <property type="entry name" value="ASM_C"/>
</dbReference>
<dbReference type="InterPro" id="IPR000408">
    <property type="entry name" value="Reg_chr_condens"/>
</dbReference>
<feature type="binding site" evidence="10">
    <location>
        <position position="149"/>
    </location>
    <ligand>
        <name>Zn(2+)</name>
        <dbReference type="ChEBI" id="CHEBI:29105"/>
        <label>1</label>
    </ligand>
</feature>
<evidence type="ECO:0000313" key="15">
    <source>
        <dbReference type="EMBL" id="KDQ32009.1"/>
    </source>
</evidence>
<keyword evidence="3" id="KW-0964">Secreted</keyword>
<feature type="binding site" evidence="10">
    <location>
        <position position="221"/>
    </location>
    <ligand>
        <name>Zn(2+)</name>
        <dbReference type="ChEBI" id="CHEBI:29105"/>
        <label>1</label>
    </ligand>
</feature>
<dbReference type="AlphaFoldDB" id="A0A067NVS7"/>
<evidence type="ECO:0000259" key="13">
    <source>
        <dbReference type="Pfam" id="PF00149"/>
    </source>
</evidence>
<evidence type="ECO:0000259" key="14">
    <source>
        <dbReference type="Pfam" id="PF19272"/>
    </source>
</evidence>
<evidence type="ECO:0000256" key="6">
    <source>
        <dbReference type="ARBA" id="ARBA00022801"/>
    </source>
</evidence>
<comment type="cofactor">
    <cofactor evidence="10">
        <name>Zn(2+)</name>
        <dbReference type="ChEBI" id="CHEBI:29105"/>
    </cofactor>
    <text evidence="10">Binds 2 Zn(2+) ions per subunit.</text>
</comment>
<feature type="disulfide bond" evidence="11">
    <location>
        <begin position="64"/>
        <end position="75"/>
    </location>
</feature>
<dbReference type="OrthoDB" id="282973at2759"/>
<dbReference type="SUPFAM" id="SSF56300">
    <property type="entry name" value="Metallo-dependent phosphatases"/>
    <property type="match status" value="1"/>
</dbReference>
<sequence length="635" mass="69671">MRGLALTSWLLLLASVVNAGLVDDIIDALKNAATCGSCHTLLVPLKGLAYLGDGAFTKAITAVCTTLNLSDDDVCEGAIGQHGPTLAYDIRSISIWGKMGDKLCDAVFGLCQPPAVIPYRVPFPKAAPTNPKVFKSTGKAPFQVAHFSDVHVDRRYTPGSDAICSKPLCCRNYPGQTSPPAQPAGPNGDYNCDTPPSLADSMFDAIRRVAPGNKFSIFTGDVIDAAIWELSKPTVTKDLEAFNNQMASRLNSPVYPAIGNHEAAPVNAFPRDTTAVANAQWIFDTQSAGWARWLNTAGVKQAAETSGSYSLVVPGTNLRIVSINTVYWYKQNYWLYDTDDAPADPNGILAFTVKQLQEAEDAGQRVWLVAHMPPGRQDALNDQSNYFDQVIQRYKNTIAAQFYGHDHRDQFALAYSDYNKRTAENAVSMGWIAPAVTPRSRVSKLRKQRKPNRHASGGNPAFKIYDVDPDTYEIMDARVYTTDLKEPGFQTTPNWKLYYSARAAYGPLVSGLKASDSLGPAFWHKVTEGFERNNTAFDMWNTFQSRGAKVQACDAECKKTTICNLRALRAENNCDDSKPGLQLKRGEPESDRVRDADLGILLSKATVVLSQKDPETEAQLADLRKKLYEILGDAE</sequence>
<keyword evidence="9" id="KW-0326">Glycosidase</keyword>
<dbReference type="InParanoid" id="A0A067NVS7"/>
<feature type="chain" id="PRO_5001642645" description="Sphingomyelin phosphodiesterase" evidence="12">
    <location>
        <begin position="20"/>
        <end position="635"/>
    </location>
</feature>
<evidence type="ECO:0000256" key="11">
    <source>
        <dbReference type="PIRSR" id="PIRSR000948-2"/>
    </source>
</evidence>
<keyword evidence="11" id="KW-1015">Disulfide bond</keyword>
<feature type="binding site" evidence="10">
    <location>
        <position position="260"/>
    </location>
    <ligand>
        <name>Zn(2+)</name>
        <dbReference type="ChEBI" id="CHEBI:29105"/>
        <label>2</label>
    </ligand>
</feature>
<dbReference type="InterPro" id="IPR029052">
    <property type="entry name" value="Metallo-depent_PP-like"/>
</dbReference>
<evidence type="ECO:0000256" key="3">
    <source>
        <dbReference type="ARBA" id="ARBA00022525"/>
    </source>
</evidence>
<dbReference type="GO" id="GO:0006685">
    <property type="term" value="P:sphingomyelin catabolic process"/>
    <property type="evidence" value="ECO:0007669"/>
    <property type="project" value="UniProtKB-UniRule"/>
</dbReference>
<dbReference type="Gene3D" id="3.60.21.10">
    <property type="match status" value="1"/>
</dbReference>
<proteinExistence type="inferred from homology"/>
<dbReference type="HOGENOM" id="CLU_014743_1_0_1"/>
<dbReference type="PANTHER" id="PTHR10340">
    <property type="entry name" value="SPHINGOMYELIN PHOSPHODIESTERASE"/>
    <property type="match status" value="1"/>
</dbReference>
<feature type="disulfide bond" evidence="11">
    <location>
        <begin position="35"/>
        <end position="111"/>
    </location>
</feature>
<dbReference type="PIRSF" id="PIRSF000948">
    <property type="entry name" value="Sphingomy_PDE"/>
    <property type="match status" value="1"/>
</dbReference>
<dbReference type="EMBL" id="KL198005">
    <property type="protein sequence ID" value="KDQ32009.1"/>
    <property type="molecule type" value="Genomic_DNA"/>
</dbReference>
<dbReference type="STRING" id="1137138.A0A067NVS7"/>
<feature type="binding site" evidence="10">
    <location>
        <position position="221"/>
    </location>
    <ligand>
        <name>Zn(2+)</name>
        <dbReference type="ChEBI" id="CHEBI:29105"/>
        <label>2</label>
    </ligand>
</feature>
<feature type="binding site" evidence="10">
    <location>
        <position position="151"/>
    </location>
    <ligand>
        <name>Zn(2+)</name>
        <dbReference type="ChEBI" id="CHEBI:29105"/>
        <label>1</label>
    </ligand>
</feature>
<protein>
    <recommendedName>
        <fullName evidence="9">Sphingomyelin phosphodiesterase</fullName>
    </recommendedName>
</protein>
<evidence type="ECO:0000313" key="16">
    <source>
        <dbReference type="Proteomes" id="UP000027073"/>
    </source>
</evidence>
<feature type="domain" description="Sphingomyelin phosphodiesterase C-terminal" evidence="14">
    <location>
        <begin position="427"/>
        <end position="569"/>
    </location>
</feature>
<feature type="binding site" evidence="10">
    <location>
        <position position="407"/>
    </location>
    <ligand>
        <name>Zn(2+)</name>
        <dbReference type="ChEBI" id="CHEBI:29105"/>
        <label>1</label>
    </ligand>
</feature>
<dbReference type="Pfam" id="PF19272">
    <property type="entry name" value="ASMase_C"/>
    <property type="match status" value="1"/>
</dbReference>
<dbReference type="GO" id="GO:0016798">
    <property type="term" value="F:hydrolase activity, acting on glycosyl bonds"/>
    <property type="evidence" value="ECO:0007669"/>
    <property type="project" value="UniProtKB-KW"/>
</dbReference>
<evidence type="ECO:0000256" key="12">
    <source>
        <dbReference type="SAM" id="SignalP"/>
    </source>
</evidence>
<dbReference type="Proteomes" id="UP000027073">
    <property type="component" value="Unassembled WGS sequence"/>
</dbReference>
<comment type="subcellular location">
    <subcellularLocation>
        <location evidence="1">Secreted</location>
    </subcellularLocation>
</comment>
<feature type="signal peptide" evidence="12">
    <location>
        <begin position="1"/>
        <end position="19"/>
    </location>
</feature>
<organism evidence="15 16">
    <name type="scientific">Pleurotus ostreatus (strain PC15)</name>
    <name type="common">Oyster mushroom</name>
    <dbReference type="NCBI Taxonomy" id="1137138"/>
    <lineage>
        <taxon>Eukaryota</taxon>
        <taxon>Fungi</taxon>
        <taxon>Dikarya</taxon>
        <taxon>Basidiomycota</taxon>
        <taxon>Agaricomycotina</taxon>
        <taxon>Agaricomycetes</taxon>
        <taxon>Agaricomycetidae</taxon>
        <taxon>Agaricales</taxon>
        <taxon>Pleurotineae</taxon>
        <taxon>Pleurotaceae</taxon>
        <taxon>Pleurotus</taxon>
    </lineage>
</organism>
<dbReference type="PROSITE" id="PS00626">
    <property type="entry name" value="RCC1_2"/>
    <property type="match status" value="1"/>
</dbReference>
<keyword evidence="5 12" id="KW-0732">Signal</keyword>
<name>A0A067NVS7_PLEO1</name>
<feature type="disulfide bond" evidence="11">
    <location>
        <begin position="170"/>
        <end position="192"/>
    </location>
</feature>
<evidence type="ECO:0000256" key="8">
    <source>
        <dbReference type="ARBA" id="ARBA00023180"/>
    </source>
</evidence>
<keyword evidence="4 10" id="KW-0479">Metal-binding</keyword>
<feature type="disulfide bond" evidence="11">
    <location>
        <begin position="164"/>
        <end position="169"/>
    </location>
</feature>
<dbReference type="InterPro" id="IPR011160">
    <property type="entry name" value="Sphingomy_PDE"/>
</dbReference>
<gene>
    <name evidence="15" type="ORF">PLEOSDRAFT_1095758</name>
</gene>
<keyword evidence="7 10" id="KW-0862">Zinc</keyword>
<feature type="domain" description="Calcineurin-like phosphoesterase" evidence="13">
    <location>
        <begin position="143"/>
        <end position="408"/>
    </location>
</feature>
<accession>A0A067NVS7</accession>
<reference evidence="16" key="1">
    <citation type="journal article" date="2014" name="Proc. Natl. Acad. Sci. U.S.A.">
        <title>Extensive sampling of basidiomycete genomes demonstrates inadequacy of the white-rot/brown-rot paradigm for wood decay fungi.</title>
        <authorList>
            <person name="Riley R."/>
            <person name="Salamov A.A."/>
            <person name="Brown D.W."/>
            <person name="Nagy L.G."/>
            <person name="Floudas D."/>
            <person name="Held B.W."/>
            <person name="Levasseur A."/>
            <person name="Lombard V."/>
            <person name="Morin E."/>
            <person name="Otillar R."/>
            <person name="Lindquist E.A."/>
            <person name="Sun H."/>
            <person name="LaButti K.M."/>
            <person name="Schmutz J."/>
            <person name="Jabbour D."/>
            <person name="Luo H."/>
            <person name="Baker S.E."/>
            <person name="Pisabarro A.G."/>
            <person name="Walton J.D."/>
            <person name="Blanchette R.A."/>
            <person name="Henrissat B."/>
            <person name="Martin F."/>
            <person name="Cullen D."/>
            <person name="Hibbett D.S."/>
            <person name="Grigoriev I.V."/>
        </authorList>
    </citation>
    <scope>NUCLEOTIDE SEQUENCE [LARGE SCALE GENOMIC DNA]</scope>
    <source>
        <strain evidence="16">PC15</strain>
    </source>
</reference>
<comment type="function">
    <text evidence="9">Converts sphingomyelin to ceramide.</text>
</comment>
<dbReference type="GO" id="GO:0004767">
    <property type="term" value="F:sphingomyelin phosphodiesterase activity"/>
    <property type="evidence" value="ECO:0007669"/>
    <property type="project" value="UniProtKB-UniRule"/>
</dbReference>
<evidence type="ECO:0000256" key="9">
    <source>
        <dbReference type="PIRNR" id="PIRNR000948"/>
    </source>
</evidence>
<dbReference type="GO" id="GO:0005615">
    <property type="term" value="C:extracellular space"/>
    <property type="evidence" value="ECO:0007669"/>
    <property type="project" value="TreeGrafter"/>
</dbReference>
<feature type="disulfide bond" evidence="11">
    <location>
        <begin position="553"/>
        <end position="557"/>
    </location>
</feature>
<dbReference type="InterPro" id="IPR004843">
    <property type="entry name" value="Calcineurin-like_PHP"/>
</dbReference>
<keyword evidence="8" id="KW-0325">Glycoprotein</keyword>
<keyword evidence="6 9" id="KW-0378">Hydrolase</keyword>
<evidence type="ECO:0000256" key="1">
    <source>
        <dbReference type="ARBA" id="ARBA00004613"/>
    </source>
</evidence>
<evidence type="ECO:0000256" key="2">
    <source>
        <dbReference type="ARBA" id="ARBA00008234"/>
    </source>
</evidence>